<name>A0A9D2SZG7_9FIRM</name>
<dbReference type="SUPFAM" id="SSF55383">
    <property type="entry name" value="Copper amine oxidase, domain N"/>
    <property type="match status" value="1"/>
</dbReference>
<protein>
    <submittedName>
        <fullName evidence="3">Copper amine oxidase N-terminal domain-containing protein</fullName>
    </submittedName>
</protein>
<reference evidence="3" key="2">
    <citation type="submission" date="2021-04" db="EMBL/GenBank/DDBJ databases">
        <authorList>
            <person name="Gilroy R."/>
        </authorList>
    </citation>
    <scope>NUCLEOTIDE SEQUENCE</scope>
    <source>
        <strain evidence="3">CHK186-1790</strain>
    </source>
</reference>
<dbReference type="AlphaFoldDB" id="A0A9D2SZG7"/>
<gene>
    <name evidence="3" type="ORF">H9701_04665</name>
</gene>
<proteinExistence type="predicted"/>
<dbReference type="InterPro" id="IPR012854">
    <property type="entry name" value="Cu_amine_oxidase-like_N"/>
</dbReference>
<evidence type="ECO:0000259" key="2">
    <source>
        <dbReference type="Pfam" id="PF07833"/>
    </source>
</evidence>
<sequence>MKKNRTKLISRAAAVVLGAALLCGTAVAASTITSRTITAQYMGIQIVVDGVAVTPKDANGNVVEPFVSEGTTYLPVRAIGEALGKEVTWDGETRTVYVGQVPGTEVNWMTELPPYQVNSASKVYDGTDPKSTFTVVGETKTSGITLEDPDFSTSFDGGYAIWNTNALYTSMTFTAAHLTKSSHYDYDGVLDVYLDGELAASYDLAWDGAPQTITVPLNRAASVRMELHGFNDNGSNERTAFAIYDISFAE</sequence>
<reference evidence="3" key="1">
    <citation type="journal article" date="2021" name="PeerJ">
        <title>Extensive microbial diversity within the chicken gut microbiome revealed by metagenomics and culture.</title>
        <authorList>
            <person name="Gilroy R."/>
            <person name="Ravi A."/>
            <person name="Getino M."/>
            <person name="Pursley I."/>
            <person name="Horton D.L."/>
            <person name="Alikhan N.F."/>
            <person name="Baker D."/>
            <person name="Gharbi K."/>
            <person name="Hall N."/>
            <person name="Watson M."/>
            <person name="Adriaenssens E.M."/>
            <person name="Foster-Nyarko E."/>
            <person name="Jarju S."/>
            <person name="Secka A."/>
            <person name="Antonio M."/>
            <person name="Oren A."/>
            <person name="Chaudhuri R.R."/>
            <person name="La Ragione R."/>
            <person name="Hildebrand F."/>
            <person name="Pallen M.J."/>
        </authorList>
    </citation>
    <scope>NUCLEOTIDE SEQUENCE</scope>
    <source>
        <strain evidence="3">CHK186-1790</strain>
    </source>
</reference>
<dbReference type="Proteomes" id="UP000823882">
    <property type="component" value="Unassembled WGS sequence"/>
</dbReference>
<dbReference type="InterPro" id="IPR036582">
    <property type="entry name" value="Mao_N_sf"/>
</dbReference>
<evidence type="ECO:0000313" key="4">
    <source>
        <dbReference type="Proteomes" id="UP000823882"/>
    </source>
</evidence>
<organism evidence="3 4">
    <name type="scientific">Candidatus Intestinimonas pullistercoris</name>
    <dbReference type="NCBI Taxonomy" id="2838623"/>
    <lineage>
        <taxon>Bacteria</taxon>
        <taxon>Bacillati</taxon>
        <taxon>Bacillota</taxon>
        <taxon>Clostridia</taxon>
        <taxon>Eubacteriales</taxon>
        <taxon>Intestinimonas</taxon>
    </lineage>
</organism>
<evidence type="ECO:0000313" key="3">
    <source>
        <dbReference type="EMBL" id="HJC40827.1"/>
    </source>
</evidence>
<feature type="chain" id="PRO_5039095157" evidence="1">
    <location>
        <begin position="29"/>
        <end position="250"/>
    </location>
</feature>
<dbReference type="Pfam" id="PF07833">
    <property type="entry name" value="Cu_amine_oxidN1"/>
    <property type="match status" value="1"/>
</dbReference>
<comment type="caution">
    <text evidence="3">The sequence shown here is derived from an EMBL/GenBank/DDBJ whole genome shotgun (WGS) entry which is preliminary data.</text>
</comment>
<evidence type="ECO:0000256" key="1">
    <source>
        <dbReference type="SAM" id="SignalP"/>
    </source>
</evidence>
<feature type="signal peptide" evidence="1">
    <location>
        <begin position="1"/>
        <end position="28"/>
    </location>
</feature>
<accession>A0A9D2SZG7</accession>
<dbReference type="EMBL" id="DWWJ01000087">
    <property type="protein sequence ID" value="HJC40827.1"/>
    <property type="molecule type" value="Genomic_DNA"/>
</dbReference>
<feature type="domain" description="Copper amine oxidase-like N-terminal" evidence="2">
    <location>
        <begin position="63"/>
        <end position="119"/>
    </location>
</feature>
<keyword evidence="1" id="KW-0732">Signal</keyword>